<gene>
    <name evidence="6" type="ORF">EVOR1521_LOCUS31226</name>
</gene>
<dbReference type="PANTHER" id="PTHR13271:SF145">
    <property type="entry name" value="SET DOMAIN-CONTAINING PROTEIN"/>
    <property type="match status" value="1"/>
</dbReference>
<keyword evidence="2" id="KW-0808">Transferase</keyword>
<dbReference type="GO" id="GO:0032259">
    <property type="term" value="P:methylation"/>
    <property type="evidence" value="ECO:0007669"/>
    <property type="project" value="UniProtKB-KW"/>
</dbReference>
<dbReference type="Gene3D" id="3.90.1410.10">
    <property type="entry name" value="set domain protein methyltransferase, domain 1"/>
    <property type="match status" value="1"/>
</dbReference>
<dbReference type="SUPFAM" id="SSF81822">
    <property type="entry name" value="RuBisCo LSMT C-terminal, substrate-binding domain"/>
    <property type="match status" value="1"/>
</dbReference>
<accession>A0AA36JSJ7</accession>
<dbReference type="InterPro" id="IPR036464">
    <property type="entry name" value="Rubisco_LSMT_subst-bd_sf"/>
</dbReference>
<dbReference type="Proteomes" id="UP001178507">
    <property type="component" value="Unassembled WGS sequence"/>
</dbReference>
<evidence type="ECO:0000256" key="3">
    <source>
        <dbReference type="ARBA" id="ARBA00022691"/>
    </source>
</evidence>
<evidence type="ECO:0000313" key="6">
    <source>
        <dbReference type="EMBL" id="CAJ1410394.1"/>
    </source>
</evidence>
<protein>
    <recommendedName>
        <fullName evidence="5">SET domain-containing protein</fullName>
    </recommendedName>
</protein>
<evidence type="ECO:0000259" key="5">
    <source>
        <dbReference type="PROSITE" id="PS50280"/>
    </source>
</evidence>
<keyword evidence="1" id="KW-0489">Methyltransferase</keyword>
<dbReference type="PANTHER" id="PTHR13271">
    <property type="entry name" value="UNCHARACTERIZED PUTATIVE METHYLTRANSFERASE"/>
    <property type="match status" value="1"/>
</dbReference>
<feature type="domain" description="SET" evidence="5">
    <location>
        <begin position="15"/>
        <end position="276"/>
    </location>
</feature>
<dbReference type="InterPro" id="IPR050600">
    <property type="entry name" value="SETD3_SETD6_MTase"/>
</dbReference>
<feature type="region of interest" description="Disordered" evidence="4">
    <location>
        <begin position="328"/>
        <end position="352"/>
    </location>
</feature>
<name>A0AA36JSJ7_9DINO</name>
<dbReference type="AlphaFoldDB" id="A0AA36JSJ7"/>
<organism evidence="6 7">
    <name type="scientific">Effrenium voratum</name>
    <dbReference type="NCBI Taxonomy" id="2562239"/>
    <lineage>
        <taxon>Eukaryota</taxon>
        <taxon>Sar</taxon>
        <taxon>Alveolata</taxon>
        <taxon>Dinophyceae</taxon>
        <taxon>Suessiales</taxon>
        <taxon>Symbiodiniaceae</taxon>
        <taxon>Effrenium</taxon>
    </lineage>
</organism>
<sequence length="544" mass="61615">MSDACRKLEAWLTENGVTWAKDAMAFRRGVAGMGVWSLRHIRAGEVLAEIPKSAVLSIRNTVLASVLAEQTLDLETKLRLAICAERKLSASRWRGYFESLVNGFEYLPHLWNDQQRALLRGTDAEQTVEETRRELAAEFRQLRPLLRRAAALAEVDITLEDYLQAASLASSRAFTVDDFHLEALVPLADAFNHRCQRVPAGEKVKEIQPGTCTVSTPDEGSDRAPFSLWRGKVPGMQIALAESVGKGARGTGPAGKLMAYVLTDIPADREIFNTYGEFSNDKLLQDYGFVLEHNAFNTVTLARAALESASRAAQLRFARAHCKQLGLLQGEADEEEEEEEEEEEDVDEMDAEDGSRGFISFFELPASGRLPRQLRVLLAVLASPRKELRTRPKPDVRGAWRPLLRRALRRRWAEYPETCEAAVDRERWRQMPAGLERDALGLRISEKEILEHFLQLARPLSRKRGGDFRFYMDSNAEMRKKIESHYTGIDGLIDSVPASRDERKKLERKGLRKNRGKRAAEERQQLISGNFLSSREWRLQRVEA</sequence>
<proteinExistence type="predicted"/>
<feature type="compositionally biased region" description="Acidic residues" evidence="4">
    <location>
        <begin position="331"/>
        <end position="352"/>
    </location>
</feature>
<dbReference type="InterPro" id="IPR001214">
    <property type="entry name" value="SET_dom"/>
</dbReference>
<keyword evidence="7" id="KW-1185">Reference proteome</keyword>
<evidence type="ECO:0000256" key="1">
    <source>
        <dbReference type="ARBA" id="ARBA00022603"/>
    </source>
</evidence>
<comment type="caution">
    <text evidence="6">The sequence shown here is derived from an EMBL/GenBank/DDBJ whole genome shotgun (WGS) entry which is preliminary data.</text>
</comment>
<dbReference type="InterPro" id="IPR046341">
    <property type="entry name" value="SET_dom_sf"/>
</dbReference>
<dbReference type="PROSITE" id="PS50280">
    <property type="entry name" value="SET"/>
    <property type="match status" value="1"/>
</dbReference>
<dbReference type="CDD" id="cd10527">
    <property type="entry name" value="SET_LSMT"/>
    <property type="match status" value="1"/>
</dbReference>
<keyword evidence="3" id="KW-0949">S-adenosyl-L-methionine</keyword>
<dbReference type="GO" id="GO:0016279">
    <property type="term" value="F:protein-lysine N-methyltransferase activity"/>
    <property type="evidence" value="ECO:0007669"/>
    <property type="project" value="TreeGrafter"/>
</dbReference>
<dbReference type="SUPFAM" id="SSF82199">
    <property type="entry name" value="SET domain"/>
    <property type="match status" value="2"/>
</dbReference>
<evidence type="ECO:0000313" key="7">
    <source>
        <dbReference type="Proteomes" id="UP001178507"/>
    </source>
</evidence>
<evidence type="ECO:0000256" key="2">
    <source>
        <dbReference type="ARBA" id="ARBA00022679"/>
    </source>
</evidence>
<reference evidence="6" key="1">
    <citation type="submission" date="2023-08" db="EMBL/GenBank/DDBJ databases">
        <authorList>
            <person name="Chen Y."/>
            <person name="Shah S."/>
            <person name="Dougan E. K."/>
            <person name="Thang M."/>
            <person name="Chan C."/>
        </authorList>
    </citation>
    <scope>NUCLEOTIDE SEQUENCE</scope>
</reference>
<dbReference type="EMBL" id="CAUJNA010003816">
    <property type="protein sequence ID" value="CAJ1410394.1"/>
    <property type="molecule type" value="Genomic_DNA"/>
</dbReference>
<evidence type="ECO:0000256" key="4">
    <source>
        <dbReference type="SAM" id="MobiDB-lite"/>
    </source>
</evidence>